<name>A0A1H3X3K8_ALKAM</name>
<dbReference type="InterPro" id="IPR020579">
    <property type="entry name" value="Exonuc_VII_lsu_C"/>
</dbReference>
<dbReference type="EMBL" id="FNRM01000001">
    <property type="protein sequence ID" value="SDZ93976.1"/>
    <property type="molecule type" value="Genomic_DNA"/>
</dbReference>
<keyword evidence="3 5" id="KW-0378">Hydrolase</keyword>
<dbReference type="CDD" id="cd04489">
    <property type="entry name" value="ExoVII_LU_OBF"/>
    <property type="match status" value="1"/>
</dbReference>
<evidence type="ECO:0000256" key="5">
    <source>
        <dbReference type="HAMAP-Rule" id="MF_00378"/>
    </source>
</evidence>
<comment type="function">
    <text evidence="5">Bidirectionally degrades single-stranded DNA into large acid-insoluble oligonucleotides, which are then degraded further into small acid-soluble oligonucleotides.</text>
</comment>
<dbReference type="GO" id="GO:0008855">
    <property type="term" value="F:exodeoxyribonuclease VII activity"/>
    <property type="evidence" value="ECO:0007669"/>
    <property type="project" value="UniProtKB-UniRule"/>
</dbReference>
<dbReference type="EC" id="3.1.11.6" evidence="5"/>
<evidence type="ECO:0000313" key="11">
    <source>
        <dbReference type="Proteomes" id="UP000198773"/>
    </source>
</evidence>
<evidence type="ECO:0000256" key="3">
    <source>
        <dbReference type="ARBA" id="ARBA00022801"/>
    </source>
</evidence>
<dbReference type="AlphaFoldDB" id="A0A1H3X3K8"/>
<sequence length="478" mass="53665">MLRRNFSAFSPLEQTIFYFCDRVRRKVQATSDIGMQNKDIYTVSRLNSEVRMVLEQQFQRIWLQGEVSNFVAAASGHWYFSLKDSGAQVKVAMFRQSNRMASIKPQNGQQVLIKARISVYEPRGEYQLLAELLEDAGSGALQLQFEQVKARLLAEGFLASERKRPLPAMIQRLGVVTSPTGAAIRDILTVLKRRAPGMQVIIYPSLVQGASAAGQLCQALSLAYQRNEVDAIIIGRGGGSLEDLWCFNDEQLARLVAKSPVPIVSAVGHEIDVTISDFVADIRAATPSAAAELVSSDQLHLLERLQRLQRALVQAQRQQLQRFAPKVAQLAQRLQARHPSRQLQQQQQRLDELGSQLLRRLQQRLQQLALQQASLSRQLSALSPAKKLQQHQQQLAQQQRLLGRAMQQRLQQQQQRWQLLLARLDTVSPLATLARGYSISFDEQNQVITNSAALEKGQLVHTKLAQGSFVARVTATER</sequence>
<evidence type="ECO:0000256" key="6">
    <source>
        <dbReference type="RuleBase" id="RU004355"/>
    </source>
</evidence>
<evidence type="ECO:0000256" key="2">
    <source>
        <dbReference type="ARBA" id="ARBA00022722"/>
    </source>
</evidence>
<dbReference type="GO" id="GO:0009318">
    <property type="term" value="C:exodeoxyribonuclease VII complex"/>
    <property type="evidence" value="ECO:0007669"/>
    <property type="project" value="UniProtKB-UniRule"/>
</dbReference>
<evidence type="ECO:0000256" key="4">
    <source>
        <dbReference type="ARBA" id="ARBA00022839"/>
    </source>
</evidence>
<dbReference type="InterPro" id="IPR003753">
    <property type="entry name" value="Exonuc_VII_L"/>
</dbReference>
<dbReference type="GO" id="GO:0005737">
    <property type="term" value="C:cytoplasm"/>
    <property type="evidence" value="ECO:0007669"/>
    <property type="project" value="UniProtKB-SubCell"/>
</dbReference>
<dbReference type="GO" id="GO:0003676">
    <property type="term" value="F:nucleic acid binding"/>
    <property type="evidence" value="ECO:0007669"/>
    <property type="project" value="InterPro"/>
</dbReference>
<dbReference type="NCBIfam" id="TIGR00237">
    <property type="entry name" value="xseA"/>
    <property type="match status" value="1"/>
</dbReference>
<organism evidence="10 11">
    <name type="scientific">Alkalimonas amylolytica</name>
    <dbReference type="NCBI Taxonomy" id="152573"/>
    <lineage>
        <taxon>Bacteria</taxon>
        <taxon>Pseudomonadati</taxon>
        <taxon>Pseudomonadota</taxon>
        <taxon>Gammaproteobacteria</taxon>
        <taxon>Alkalimonas</taxon>
    </lineage>
</organism>
<dbReference type="PANTHER" id="PTHR30008:SF0">
    <property type="entry name" value="EXODEOXYRIBONUCLEASE 7 LARGE SUBUNIT"/>
    <property type="match status" value="1"/>
</dbReference>
<keyword evidence="11" id="KW-1185">Reference proteome</keyword>
<keyword evidence="2 5" id="KW-0540">Nuclease</keyword>
<dbReference type="GO" id="GO:0006308">
    <property type="term" value="P:DNA catabolic process"/>
    <property type="evidence" value="ECO:0007669"/>
    <property type="project" value="UniProtKB-UniRule"/>
</dbReference>
<dbReference type="PANTHER" id="PTHR30008">
    <property type="entry name" value="EXODEOXYRIBONUCLEASE 7 LARGE SUBUNIT"/>
    <property type="match status" value="1"/>
</dbReference>
<evidence type="ECO:0000313" key="10">
    <source>
        <dbReference type="EMBL" id="SDZ93976.1"/>
    </source>
</evidence>
<feature type="coiled-coil region" evidence="7">
    <location>
        <begin position="358"/>
        <end position="408"/>
    </location>
</feature>
<feature type="domain" description="OB-fold nucleic acid binding" evidence="9">
    <location>
        <begin position="41"/>
        <end position="132"/>
    </location>
</feature>
<gene>
    <name evidence="5" type="primary">xseA</name>
    <name evidence="10" type="ORF">SAMN04488051_10190</name>
</gene>
<comment type="catalytic activity">
    <reaction evidence="5 6">
        <text>Exonucleolytic cleavage in either 5'- to 3'- or 3'- to 5'-direction to yield nucleoside 5'-phosphates.</text>
        <dbReference type="EC" id="3.1.11.6"/>
    </reaction>
</comment>
<dbReference type="STRING" id="152573.SAMN04488051_10190"/>
<evidence type="ECO:0000259" key="9">
    <source>
        <dbReference type="Pfam" id="PF13742"/>
    </source>
</evidence>
<reference evidence="10 11" key="1">
    <citation type="submission" date="2016-10" db="EMBL/GenBank/DDBJ databases">
        <authorList>
            <person name="de Groot N.N."/>
        </authorList>
    </citation>
    <scope>NUCLEOTIDE SEQUENCE [LARGE SCALE GENOMIC DNA]</scope>
    <source>
        <strain evidence="10 11">CGMCC 1.3430</strain>
    </source>
</reference>
<proteinExistence type="inferred from homology"/>
<evidence type="ECO:0000256" key="7">
    <source>
        <dbReference type="SAM" id="Coils"/>
    </source>
</evidence>
<dbReference type="Pfam" id="PF02601">
    <property type="entry name" value="Exonuc_VII_L"/>
    <property type="match status" value="1"/>
</dbReference>
<comment type="subunit">
    <text evidence="5">Heterooligomer composed of large and small subunits.</text>
</comment>
<dbReference type="Proteomes" id="UP000198773">
    <property type="component" value="Unassembled WGS sequence"/>
</dbReference>
<keyword evidence="1 5" id="KW-0963">Cytoplasm</keyword>
<dbReference type="HAMAP" id="MF_00378">
    <property type="entry name" value="Exonuc_7_L"/>
    <property type="match status" value="1"/>
</dbReference>
<keyword evidence="7" id="KW-0175">Coiled coil</keyword>
<feature type="domain" description="Exonuclease VII large subunit C-terminal" evidence="8">
    <location>
        <begin position="158"/>
        <end position="471"/>
    </location>
</feature>
<comment type="similarity">
    <text evidence="5 6">Belongs to the XseA family.</text>
</comment>
<keyword evidence="4 5" id="KW-0269">Exonuclease</keyword>
<comment type="subcellular location">
    <subcellularLocation>
        <location evidence="5 6">Cytoplasm</location>
    </subcellularLocation>
</comment>
<evidence type="ECO:0000259" key="8">
    <source>
        <dbReference type="Pfam" id="PF02601"/>
    </source>
</evidence>
<protein>
    <recommendedName>
        <fullName evidence="5">Exodeoxyribonuclease 7 large subunit</fullName>
        <ecNumber evidence="5">3.1.11.6</ecNumber>
    </recommendedName>
    <alternativeName>
        <fullName evidence="5">Exodeoxyribonuclease VII large subunit</fullName>
        <shortName evidence="5">Exonuclease VII large subunit</shortName>
    </alternativeName>
</protein>
<dbReference type="Pfam" id="PF13742">
    <property type="entry name" value="tRNA_anti_2"/>
    <property type="match status" value="1"/>
</dbReference>
<evidence type="ECO:0000256" key="1">
    <source>
        <dbReference type="ARBA" id="ARBA00022490"/>
    </source>
</evidence>
<accession>A0A1H3X3K8</accession>
<dbReference type="InterPro" id="IPR025824">
    <property type="entry name" value="OB-fold_nuc-bd_dom"/>
</dbReference>